<dbReference type="SFLD" id="SFLDS00019">
    <property type="entry name" value="Glutathione_Transferase_(cytos"/>
    <property type="match status" value="1"/>
</dbReference>
<dbReference type="Gene3D" id="1.20.1050.10">
    <property type="match status" value="1"/>
</dbReference>
<dbReference type="InterPro" id="IPR036282">
    <property type="entry name" value="Glutathione-S-Trfase_C_sf"/>
</dbReference>
<dbReference type="InterPro" id="IPR040079">
    <property type="entry name" value="Glutathione_S-Trfase"/>
</dbReference>
<dbReference type="GO" id="GO:0005739">
    <property type="term" value="C:mitochondrion"/>
    <property type="evidence" value="ECO:0007669"/>
    <property type="project" value="TreeGrafter"/>
</dbReference>
<dbReference type="InterPro" id="IPR034334">
    <property type="entry name" value="PGES2"/>
</dbReference>
<comment type="caution">
    <text evidence="2">The sequence shown here is derived from an EMBL/GenBank/DDBJ whole genome shotgun (WGS) entry which is preliminary data.</text>
</comment>
<proteinExistence type="predicted"/>
<dbReference type="SUPFAM" id="SSF47616">
    <property type="entry name" value="GST C-terminal domain-like"/>
    <property type="match status" value="1"/>
</dbReference>
<dbReference type="SUPFAM" id="SSF52833">
    <property type="entry name" value="Thioredoxin-like"/>
    <property type="match status" value="1"/>
</dbReference>
<dbReference type="Gene3D" id="3.40.30.10">
    <property type="entry name" value="Glutaredoxin"/>
    <property type="match status" value="1"/>
</dbReference>
<dbReference type="PROSITE" id="PS51354">
    <property type="entry name" value="GLUTAREDOXIN_2"/>
    <property type="match status" value="1"/>
</dbReference>
<feature type="domain" description="GST N-terminal" evidence="1">
    <location>
        <begin position="39"/>
        <end position="105"/>
    </location>
</feature>
<reference evidence="2" key="1">
    <citation type="submission" date="2020-06" db="EMBL/GenBank/DDBJ databases">
        <authorList>
            <consortium name="Plant Systems Biology data submission"/>
        </authorList>
    </citation>
    <scope>NUCLEOTIDE SEQUENCE</scope>
    <source>
        <strain evidence="2">D6</strain>
    </source>
</reference>
<evidence type="ECO:0000313" key="3">
    <source>
        <dbReference type="Proteomes" id="UP001153069"/>
    </source>
</evidence>
<dbReference type="OrthoDB" id="423541at2759"/>
<dbReference type="AlphaFoldDB" id="A0A9N8E701"/>
<keyword evidence="3" id="KW-1185">Reference proteome</keyword>
<dbReference type="InterPro" id="IPR036249">
    <property type="entry name" value="Thioredoxin-like_sf"/>
</dbReference>
<dbReference type="PANTHER" id="PTHR12782:SF5">
    <property type="entry name" value="PROSTAGLANDIN E SYNTHASE 2"/>
    <property type="match status" value="1"/>
</dbReference>
<dbReference type="Pfam" id="PF13417">
    <property type="entry name" value="GST_N_3"/>
    <property type="match status" value="1"/>
</dbReference>
<dbReference type="EMBL" id="CAICTM010000579">
    <property type="protein sequence ID" value="CAB9513245.1"/>
    <property type="molecule type" value="Genomic_DNA"/>
</dbReference>
<accession>A0A9N8E701</accession>
<dbReference type="PANTHER" id="PTHR12782">
    <property type="entry name" value="MICROSOMAL PROSTAGLANDIN E SYNTHASE-2"/>
    <property type="match status" value="1"/>
</dbReference>
<evidence type="ECO:0000313" key="2">
    <source>
        <dbReference type="EMBL" id="CAB9513245.1"/>
    </source>
</evidence>
<protein>
    <submittedName>
        <fullName evidence="2">Prostaglandin E synthase 2</fullName>
    </submittedName>
</protein>
<dbReference type="SFLD" id="SFLDG01182">
    <property type="entry name" value="Prostaglandin_E_synthase_like"/>
    <property type="match status" value="1"/>
</dbReference>
<dbReference type="InterPro" id="IPR004045">
    <property type="entry name" value="Glutathione_S-Trfase_N"/>
</dbReference>
<sequence length="278" mass="31133">MVLQSALHHLASGPRYTSAAVASTRIRCLSTKGAPEVTLYQYAICPFCNITKSFMSFADLKYKAVEVNPLTKAEISKWSEYKKVPIAMVDGEQVNGSDEIVSKLINHPFIASSLQEKLDATMTTVTFAESEGSKKWEQFARDDLASLLYPNICRTWSDSYEAFSYVKDVESFSSFQKFAIQNVGSLAMYYAASKIKQKRNITDERQALNDALVQLEEEGLGEGKQFLSGKDKPNLGDVAVFGTLRSIEGLPTHDEVMQGREQTALVDWYQRMKPLISY</sequence>
<dbReference type="GO" id="GO:0050220">
    <property type="term" value="F:prostaglandin-E synthase activity"/>
    <property type="evidence" value="ECO:0007669"/>
    <property type="project" value="InterPro"/>
</dbReference>
<dbReference type="Proteomes" id="UP001153069">
    <property type="component" value="Unassembled WGS sequence"/>
</dbReference>
<name>A0A9N8E701_9STRA</name>
<dbReference type="SFLD" id="SFLDG01203">
    <property type="entry name" value="Prostaglandin_E_synthase_like1"/>
    <property type="match status" value="1"/>
</dbReference>
<evidence type="ECO:0000259" key="1">
    <source>
        <dbReference type="Pfam" id="PF13417"/>
    </source>
</evidence>
<gene>
    <name evidence="2" type="ORF">SEMRO_580_G170160.1</name>
</gene>
<organism evidence="2 3">
    <name type="scientific">Seminavis robusta</name>
    <dbReference type="NCBI Taxonomy" id="568900"/>
    <lineage>
        <taxon>Eukaryota</taxon>
        <taxon>Sar</taxon>
        <taxon>Stramenopiles</taxon>
        <taxon>Ochrophyta</taxon>
        <taxon>Bacillariophyta</taxon>
        <taxon>Bacillariophyceae</taxon>
        <taxon>Bacillariophycidae</taxon>
        <taxon>Naviculales</taxon>
        <taxon>Naviculaceae</taxon>
        <taxon>Seminavis</taxon>
    </lineage>
</organism>